<organism evidence="6 7">
    <name type="scientific">Campylobacter magnus</name>
    <dbReference type="NCBI Taxonomy" id="3026462"/>
    <lineage>
        <taxon>Bacteria</taxon>
        <taxon>Pseudomonadati</taxon>
        <taxon>Campylobacterota</taxon>
        <taxon>Epsilonproteobacteria</taxon>
        <taxon>Campylobacterales</taxon>
        <taxon>Campylobacteraceae</taxon>
        <taxon>Campylobacter</taxon>
    </lineage>
</organism>
<dbReference type="RefSeq" id="WP_302244003.1">
    <property type="nucleotide sequence ID" value="NZ_JAULJQ010000003.1"/>
</dbReference>
<evidence type="ECO:0000313" key="7">
    <source>
        <dbReference type="Proteomes" id="UP001171111"/>
    </source>
</evidence>
<protein>
    <submittedName>
        <fullName evidence="6">CvpA family protein</fullName>
    </submittedName>
</protein>
<feature type="transmembrane region" description="Helical" evidence="5">
    <location>
        <begin position="31"/>
        <end position="48"/>
    </location>
</feature>
<dbReference type="PANTHER" id="PTHR36926:SF1">
    <property type="entry name" value="COLICIN V PRODUCTION PROTEIN"/>
    <property type="match status" value="1"/>
</dbReference>
<comment type="caution">
    <text evidence="6">The sequence shown here is derived from an EMBL/GenBank/DDBJ whole genome shotgun (WGS) entry which is preliminary data.</text>
</comment>
<dbReference type="InterPro" id="IPR003825">
    <property type="entry name" value="Colicin-V_CvpA"/>
</dbReference>
<evidence type="ECO:0000256" key="4">
    <source>
        <dbReference type="ARBA" id="ARBA00023136"/>
    </source>
</evidence>
<reference evidence="6 7" key="1">
    <citation type="submission" date="2023-06" db="EMBL/GenBank/DDBJ databases">
        <title>Campylobacter magnum sp. nov., isolated from cecal contents of domestic pigs (Sus scrofa domesticus).</title>
        <authorList>
            <person name="Papic B."/>
            <person name="Gruntar I."/>
        </authorList>
    </citation>
    <scope>NUCLEOTIDE SEQUENCE [LARGE SCALE GENOMIC DNA]</scope>
    <source>
        <strain evidence="7">34484-21</strain>
    </source>
</reference>
<keyword evidence="7" id="KW-1185">Reference proteome</keyword>
<feature type="transmembrane region" description="Helical" evidence="5">
    <location>
        <begin position="105"/>
        <end position="126"/>
    </location>
</feature>
<dbReference type="Proteomes" id="UP001171111">
    <property type="component" value="Unassembled WGS sequence"/>
</dbReference>
<keyword evidence="3 5" id="KW-1133">Transmembrane helix</keyword>
<name>A0ABT8T7C1_9BACT</name>
<proteinExistence type="predicted"/>
<feature type="transmembrane region" description="Helical" evidence="5">
    <location>
        <begin position="6"/>
        <end position="24"/>
    </location>
</feature>
<evidence type="ECO:0000256" key="3">
    <source>
        <dbReference type="ARBA" id="ARBA00022989"/>
    </source>
</evidence>
<gene>
    <name evidence="6" type="ORF">Q2362_03500</name>
</gene>
<accession>A0ABT8T7C1</accession>
<sequence length="218" mass="23965">MDAVSWFDLVVVALVLVLGIKGLLNGFIKEIFGIIGLIGGVIVASRYASEVGELISKNIYAIAENFWFHIGFLITLIVFWVVCLGLGQIFNKILKMSGFSFLDRLLGFIVGSAKIFLVFAIFVFIISRIAIINEKIEPYSKKSFLYPFLLTAGEFIMNQNIPAVSEAKKISETATQNIKQEVQKVIADELNASINEANATLNIEPLNLGITENNASGL</sequence>
<keyword evidence="4 5" id="KW-0472">Membrane</keyword>
<dbReference type="PANTHER" id="PTHR36926">
    <property type="entry name" value="COLICIN V PRODUCTION PROTEIN"/>
    <property type="match status" value="1"/>
</dbReference>
<evidence type="ECO:0000256" key="5">
    <source>
        <dbReference type="SAM" id="Phobius"/>
    </source>
</evidence>
<keyword evidence="2 5" id="KW-0812">Transmembrane</keyword>
<evidence type="ECO:0000256" key="2">
    <source>
        <dbReference type="ARBA" id="ARBA00022692"/>
    </source>
</evidence>
<comment type="subcellular location">
    <subcellularLocation>
        <location evidence="1">Membrane</location>
        <topology evidence="1">Multi-pass membrane protein</topology>
    </subcellularLocation>
</comment>
<dbReference type="Pfam" id="PF02674">
    <property type="entry name" value="Colicin_V"/>
    <property type="match status" value="1"/>
</dbReference>
<evidence type="ECO:0000313" key="6">
    <source>
        <dbReference type="EMBL" id="MDO2409165.1"/>
    </source>
</evidence>
<dbReference type="EMBL" id="JAULJQ010000003">
    <property type="protein sequence ID" value="MDO2409165.1"/>
    <property type="molecule type" value="Genomic_DNA"/>
</dbReference>
<dbReference type="InterPro" id="IPR052719">
    <property type="entry name" value="CvpA-like"/>
</dbReference>
<evidence type="ECO:0000256" key="1">
    <source>
        <dbReference type="ARBA" id="ARBA00004141"/>
    </source>
</evidence>
<feature type="transmembrane region" description="Helical" evidence="5">
    <location>
        <begin position="68"/>
        <end position="93"/>
    </location>
</feature>